<dbReference type="AlphaFoldDB" id="A0A8B7NLZ5"/>
<dbReference type="GO" id="GO:0016491">
    <property type="term" value="F:oxidoreductase activity"/>
    <property type="evidence" value="ECO:0007669"/>
    <property type="project" value="UniProtKB-KW"/>
</dbReference>
<dbReference type="InterPro" id="IPR002347">
    <property type="entry name" value="SDR_fam"/>
</dbReference>
<dbReference type="InterPro" id="IPR036291">
    <property type="entry name" value="NAD(P)-bd_dom_sf"/>
</dbReference>
<sequence length="343" mass="38435">MYASMIVTWVMMFIVNMLYWTLMLMIPSAVCVVIIAYYFNRKVTYCKNFTRLDGRTVVMTGATSDVGKEAARQFVSRGCRLVLGCRDVMRGERVAEELQRGVVGVASIVVLPLDLSCSASVRTFAQKVITTEKRLDILALCHSQAAPRQRTLVAGGQERTMAANYYGHFLLTNLLFGLIKLTPNSRVIVMVSQIYTLLNTINLQDLDFIEETYTPMRAAALSHVCLVLFTRHFSLLAARHGVVVNCFSPGFVRTADYDANTDYITSRCKYWAGFIIGRSGFQGSQTLLFLATSGEAATGTGNYFMDCQSRELSKLATNDGLAQKLFERTEKIVKLEQSERRYI</sequence>
<evidence type="ECO:0000313" key="3">
    <source>
        <dbReference type="Proteomes" id="UP000694843"/>
    </source>
</evidence>
<dbReference type="Pfam" id="PF00106">
    <property type="entry name" value="adh_short"/>
    <property type="match status" value="1"/>
</dbReference>
<dbReference type="OrthoDB" id="191139at2759"/>
<feature type="transmembrane region" description="Helical" evidence="2">
    <location>
        <begin position="6"/>
        <end position="39"/>
    </location>
</feature>
<keyword evidence="2" id="KW-1133">Transmembrane helix</keyword>
<dbReference type="PRINTS" id="PR00081">
    <property type="entry name" value="GDHRDH"/>
</dbReference>
<dbReference type="SUPFAM" id="SSF51735">
    <property type="entry name" value="NAD(P)-binding Rossmann-fold domains"/>
    <property type="match status" value="1"/>
</dbReference>
<dbReference type="PANTHER" id="PTHR43157:SF31">
    <property type="entry name" value="PHOSPHATIDYLINOSITOL-GLYCAN BIOSYNTHESIS CLASS F PROTEIN"/>
    <property type="match status" value="1"/>
</dbReference>
<dbReference type="Proteomes" id="UP000694843">
    <property type="component" value="Unplaced"/>
</dbReference>
<keyword evidence="2" id="KW-0472">Membrane</keyword>
<dbReference type="GeneID" id="108671636"/>
<dbReference type="Gene3D" id="3.40.50.720">
    <property type="entry name" value="NAD(P)-binding Rossmann-like Domain"/>
    <property type="match status" value="1"/>
</dbReference>
<keyword evidence="1" id="KW-0560">Oxidoreductase</keyword>
<dbReference type="KEGG" id="hazt:108671636"/>
<evidence type="ECO:0000313" key="4">
    <source>
        <dbReference type="RefSeq" id="XP_018014694.1"/>
    </source>
</evidence>
<keyword evidence="3" id="KW-1185">Reference proteome</keyword>
<accession>A0A8B7NLZ5</accession>
<evidence type="ECO:0000256" key="2">
    <source>
        <dbReference type="SAM" id="Phobius"/>
    </source>
</evidence>
<protein>
    <submittedName>
        <fullName evidence="4">Retinol dehydrogenase 14 isoform X1</fullName>
    </submittedName>
    <submittedName>
        <fullName evidence="5">Retinol dehydrogenase 14 isoform X2</fullName>
    </submittedName>
</protein>
<organism evidence="3 5">
    <name type="scientific">Hyalella azteca</name>
    <name type="common">Amphipod</name>
    <dbReference type="NCBI Taxonomy" id="294128"/>
    <lineage>
        <taxon>Eukaryota</taxon>
        <taxon>Metazoa</taxon>
        <taxon>Ecdysozoa</taxon>
        <taxon>Arthropoda</taxon>
        <taxon>Crustacea</taxon>
        <taxon>Multicrustacea</taxon>
        <taxon>Malacostraca</taxon>
        <taxon>Eumalacostraca</taxon>
        <taxon>Peracarida</taxon>
        <taxon>Amphipoda</taxon>
        <taxon>Senticaudata</taxon>
        <taxon>Talitrida</taxon>
        <taxon>Talitroidea</taxon>
        <taxon>Hyalellidae</taxon>
        <taxon>Hyalella</taxon>
    </lineage>
</organism>
<proteinExistence type="predicted"/>
<dbReference type="RefSeq" id="XP_018014694.1">
    <property type="nucleotide sequence ID" value="XM_018159205.2"/>
</dbReference>
<evidence type="ECO:0000313" key="5">
    <source>
        <dbReference type="RefSeq" id="XP_018014695.1"/>
    </source>
</evidence>
<dbReference type="RefSeq" id="XP_018014695.1">
    <property type="nucleotide sequence ID" value="XM_018159206.2"/>
</dbReference>
<evidence type="ECO:0000256" key="1">
    <source>
        <dbReference type="ARBA" id="ARBA00023002"/>
    </source>
</evidence>
<reference evidence="4 5" key="1">
    <citation type="submission" date="2025-04" db="UniProtKB">
        <authorList>
            <consortium name="RefSeq"/>
        </authorList>
    </citation>
    <scope>IDENTIFICATION</scope>
    <source>
        <tissue evidence="4 5">Whole organism</tissue>
    </source>
</reference>
<name>A0A8B7NLZ5_HYAAZ</name>
<gene>
    <name evidence="4 5" type="primary">LOC108671636</name>
</gene>
<keyword evidence="2" id="KW-0812">Transmembrane</keyword>
<dbReference type="PANTHER" id="PTHR43157">
    <property type="entry name" value="PHOSPHATIDYLINOSITOL-GLYCAN BIOSYNTHESIS CLASS F PROTEIN-RELATED"/>
    <property type="match status" value="1"/>
</dbReference>